<gene>
    <name evidence="1" type="ORF">S12H4_20707</name>
</gene>
<organism evidence="1">
    <name type="scientific">marine sediment metagenome</name>
    <dbReference type="NCBI Taxonomy" id="412755"/>
    <lineage>
        <taxon>unclassified sequences</taxon>
        <taxon>metagenomes</taxon>
        <taxon>ecological metagenomes</taxon>
    </lineage>
</organism>
<proteinExistence type="predicted"/>
<protein>
    <submittedName>
        <fullName evidence="1">Uncharacterized protein</fullName>
    </submittedName>
</protein>
<dbReference type="EMBL" id="BARW01010539">
    <property type="protein sequence ID" value="GAI77504.1"/>
    <property type="molecule type" value="Genomic_DNA"/>
</dbReference>
<dbReference type="AlphaFoldDB" id="X1TBX6"/>
<comment type="caution">
    <text evidence="1">The sequence shown here is derived from an EMBL/GenBank/DDBJ whole genome shotgun (WGS) entry which is preliminary data.</text>
</comment>
<accession>X1TBX6</accession>
<sequence>MNKDITGPVDKVINVRVDLGARIIMTGNEVLGTADNLSIEVAESTTKELERLKSAHEIRLVKMPEK</sequence>
<evidence type="ECO:0000313" key="1">
    <source>
        <dbReference type="EMBL" id="GAI77504.1"/>
    </source>
</evidence>
<name>X1TBX6_9ZZZZ</name>
<reference evidence="1" key="1">
    <citation type="journal article" date="2014" name="Front. Microbiol.">
        <title>High frequency of phylogenetically diverse reductive dehalogenase-homologous genes in deep subseafloor sedimentary metagenomes.</title>
        <authorList>
            <person name="Kawai M."/>
            <person name="Futagami T."/>
            <person name="Toyoda A."/>
            <person name="Takaki Y."/>
            <person name="Nishi S."/>
            <person name="Hori S."/>
            <person name="Arai W."/>
            <person name="Tsubouchi T."/>
            <person name="Morono Y."/>
            <person name="Uchiyama I."/>
            <person name="Ito T."/>
            <person name="Fujiyama A."/>
            <person name="Inagaki F."/>
            <person name="Takami H."/>
        </authorList>
    </citation>
    <scope>NUCLEOTIDE SEQUENCE</scope>
    <source>
        <strain evidence="1">Expedition CK06-06</strain>
    </source>
</reference>